<keyword evidence="8" id="KW-1185">Reference proteome</keyword>
<organism evidence="7 8">
    <name type="scientific">Elliptochloris bilobata</name>
    <dbReference type="NCBI Taxonomy" id="381761"/>
    <lineage>
        <taxon>Eukaryota</taxon>
        <taxon>Viridiplantae</taxon>
        <taxon>Chlorophyta</taxon>
        <taxon>core chlorophytes</taxon>
        <taxon>Trebouxiophyceae</taxon>
        <taxon>Trebouxiophyceae incertae sedis</taxon>
        <taxon>Elliptochloris clade</taxon>
        <taxon>Elliptochloris</taxon>
    </lineage>
</organism>
<evidence type="ECO:0000256" key="3">
    <source>
        <dbReference type="ARBA" id="ARBA00023274"/>
    </source>
</evidence>
<dbReference type="AlphaFoldDB" id="A0AAW1QCN8"/>
<gene>
    <name evidence="7" type="ORF">WJX81_004801</name>
</gene>
<evidence type="ECO:0000256" key="2">
    <source>
        <dbReference type="ARBA" id="ARBA00022980"/>
    </source>
</evidence>
<dbReference type="PANTHER" id="PTHR12059">
    <property type="entry name" value="RIBOSOMAL PROTEIN L23-RELATED"/>
    <property type="match status" value="1"/>
</dbReference>
<dbReference type="EMBL" id="JALJOU010000124">
    <property type="protein sequence ID" value="KAK9819256.1"/>
    <property type="molecule type" value="Genomic_DNA"/>
</dbReference>
<feature type="region of interest" description="Disordered" evidence="6">
    <location>
        <begin position="168"/>
        <end position="196"/>
    </location>
</feature>
<evidence type="ECO:0000256" key="5">
    <source>
        <dbReference type="ARBA" id="ARBA00039977"/>
    </source>
</evidence>
<sequence length="565" mass="58451">MGYRRLPTFLVNFPLRLMPFTEKQKKTFEATGHVSEVAFKTIPSVGKLEIKQYLEKVYGLAVAGVRTLNYEGRKKVMQKNGKAFYVRRSDYKKAYVSLLPPRGYFLRFHLISASGTEVLAATGEDHGDAHYTYRSVRDFPGRPAIACHNRRELTVWLEGVIRDSQAAGYAVPDGGTHDGHATGPAGPDAAPGAERTGEAAAAAAMLPVAAAAAPALHEQPPAMPPGMPPFVAYRQEKLAPEGGPRLQRWWLQDARGGEVLAALGEERENRDGHYIYRAAPAFAAERPLAAGNMAAVHAWLEQMLVGPARTGGAASMSAGDAGARSGASGGEARRESRSWARVRLAAQQAASTMSAGAGPDGPQAAAAGEGSGIDQPPPPAPAAAPADRLGAAAAALGAALAGALGALRALGALHAPLRLLTAPGLLGTVARLRAHPEPAIAALASDTLDGWRRTTAAHGGVSAAGAGVDPAGAVVSYARRQKGRLAACRLGAVQRVARQATAGVLGRLAAAPAPEALQHVRDACAAVEKAAASVQRGASMADNRAAQRGALAAMQRLVVAAEALL</sequence>
<evidence type="ECO:0000313" key="7">
    <source>
        <dbReference type="EMBL" id="KAK9819256.1"/>
    </source>
</evidence>
<reference evidence="7 8" key="1">
    <citation type="journal article" date="2024" name="Nat. Commun.">
        <title>Phylogenomics reveals the evolutionary origins of lichenization in chlorophyte algae.</title>
        <authorList>
            <person name="Puginier C."/>
            <person name="Libourel C."/>
            <person name="Otte J."/>
            <person name="Skaloud P."/>
            <person name="Haon M."/>
            <person name="Grisel S."/>
            <person name="Petersen M."/>
            <person name="Berrin J.G."/>
            <person name="Delaux P.M."/>
            <person name="Dal Grande F."/>
            <person name="Keller J."/>
        </authorList>
    </citation>
    <scope>NUCLEOTIDE SEQUENCE [LARGE SCALE GENOMIC DNA]</scope>
    <source>
        <strain evidence="7 8">SAG 245.80</strain>
    </source>
</reference>
<protein>
    <recommendedName>
        <fullName evidence="4">Large ribosomal subunit protein uL23c</fullName>
    </recommendedName>
    <alternativeName>
        <fullName evidence="5">Large ribosomal subunit protein uL23m</fullName>
    </alternativeName>
</protein>
<feature type="compositionally biased region" description="Low complexity" evidence="6">
    <location>
        <begin position="311"/>
        <end position="326"/>
    </location>
</feature>
<proteinExistence type="inferred from homology"/>
<dbReference type="InterPro" id="IPR012677">
    <property type="entry name" value="Nucleotide-bd_a/b_plait_sf"/>
</dbReference>
<dbReference type="GO" id="GO:0003735">
    <property type="term" value="F:structural constituent of ribosome"/>
    <property type="evidence" value="ECO:0007669"/>
    <property type="project" value="InterPro"/>
</dbReference>
<dbReference type="Gene3D" id="3.30.70.330">
    <property type="match status" value="1"/>
</dbReference>
<comment type="similarity">
    <text evidence="1">Belongs to the universal ribosomal protein uL23 family.</text>
</comment>
<dbReference type="GO" id="GO:0005762">
    <property type="term" value="C:mitochondrial large ribosomal subunit"/>
    <property type="evidence" value="ECO:0007669"/>
    <property type="project" value="TreeGrafter"/>
</dbReference>
<evidence type="ECO:0000256" key="4">
    <source>
        <dbReference type="ARBA" id="ARBA00035287"/>
    </source>
</evidence>
<dbReference type="Proteomes" id="UP001445335">
    <property type="component" value="Unassembled WGS sequence"/>
</dbReference>
<feature type="region of interest" description="Disordered" evidence="6">
    <location>
        <begin position="310"/>
        <end position="386"/>
    </location>
</feature>
<keyword evidence="2" id="KW-0689">Ribosomal protein</keyword>
<dbReference type="SUPFAM" id="SSF54189">
    <property type="entry name" value="Ribosomal proteins S24e, L23 and L15e"/>
    <property type="match status" value="1"/>
</dbReference>
<dbReference type="Pfam" id="PF00276">
    <property type="entry name" value="Ribosomal_L23"/>
    <property type="match status" value="1"/>
</dbReference>
<keyword evidence="3" id="KW-0687">Ribonucleoprotein</keyword>
<dbReference type="InterPro" id="IPR012678">
    <property type="entry name" value="Ribosomal_uL23/eL15/eS24_sf"/>
</dbReference>
<dbReference type="PANTHER" id="PTHR12059:SF5">
    <property type="entry name" value="LARGE RIBOSOMAL SUBUNIT PROTEIN UL23M"/>
    <property type="match status" value="1"/>
</dbReference>
<evidence type="ECO:0000313" key="8">
    <source>
        <dbReference type="Proteomes" id="UP001445335"/>
    </source>
</evidence>
<feature type="compositionally biased region" description="Low complexity" evidence="6">
    <location>
        <begin position="355"/>
        <end position="368"/>
    </location>
</feature>
<evidence type="ECO:0000256" key="6">
    <source>
        <dbReference type="SAM" id="MobiDB-lite"/>
    </source>
</evidence>
<dbReference type="GO" id="GO:0032543">
    <property type="term" value="P:mitochondrial translation"/>
    <property type="evidence" value="ECO:0007669"/>
    <property type="project" value="TreeGrafter"/>
</dbReference>
<accession>A0AAW1QCN8</accession>
<evidence type="ECO:0000256" key="1">
    <source>
        <dbReference type="ARBA" id="ARBA00006700"/>
    </source>
</evidence>
<dbReference type="InterPro" id="IPR013025">
    <property type="entry name" value="Ribosomal_uL23-like"/>
</dbReference>
<name>A0AAW1QCN8_9CHLO</name>
<comment type="caution">
    <text evidence="7">The sequence shown here is derived from an EMBL/GenBank/DDBJ whole genome shotgun (WGS) entry which is preliminary data.</text>
</comment>
<feature type="compositionally biased region" description="Low complexity" evidence="6">
    <location>
        <begin position="181"/>
        <end position="196"/>
    </location>
</feature>